<reference evidence="1 2" key="1">
    <citation type="journal article" date="2023" name="ACS Omega">
        <title>Identification of the Neoaspergillic Acid Biosynthesis Gene Cluster by Establishing an In Vitro CRISPR-Ribonucleoprotein Genetic System in Aspergillus melleus.</title>
        <authorList>
            <person name="Yuan B."/>
            <person name="Grau M.F."/>
            <person name="Murata R.M."/>
            <person name="Torok T."/>
            <person name="Venkateswaran K."/>
            <person name="Stajich J.E."/>
            <person name="Wang C.C.C."/>
        </authorList>
    </citation>
    <scope>NUCLEOTIDE SEQUENCE [LARGE SCALE GENOMIC DNA]</scope>
    <source>
        <strain evidence="1 2">IMV 1140</strain>
    </source>
</reference>
<organism evidence="1 2">
    <name type="scientific">Aspergillus melleus</name>
    <dbReference type="NCBI Taxonomy" id="138277"/>
    <lineage>
        <taxon>Eukaryota</taxon>
        <taxon>Fungi</taxon>
        <taxon>Dikarya</taxon>
        <taxon>Ascomycota</taxon>
        <taxon>Pezizomycotina</taxon>
        <taxon>Eurotiomycetes</taxon>
        <taxon>Eurotiomycetidae</taxon>
        <taxon>Eurotiales</taxon>
        <taxon>Aspergillaceae</taxon>
        <taxon>Aspergillus</taxon>
        <taxon>Aspergillus subgen. Circumdati</taxon>
    </lineage>
</organism>
<dbReference type="Proteomes" id="UP001177260">
    <property type="component" value="Unassembled WGS sequence"/>
</dbReference>
<comment type="caution">
    <text evidence="1">The sequence shown here is derived from an EMBL/GenBank/DDBJ whole genome shotgun (WGS) entry which is preliminary data.</text>
</comment>
<proteinExistence type="predicted"/>
<keyword evidence="2" id="KW-1185">Reference proteome</keyword>
<evidence type="ECO:0000313" key="2">
    <source>
        <dbReference type="Proteomes" id="UP001177260"/>
    </source>
</evidence>
<protein>
    <submittedName>
        <fullName evidence="1">Metallothionein expression activator</fullName>
    </submittedName>
</protein>
<gene>
    <name evidence="1" type="primary">ACE2</name>
    <name evidence="1" type="ORF">N8T08_004144</name>
</gene>
<dbReference type="EMBL" id="JAOPJF010000023">
    <property type="protein sequence ID" value="KAK1145586.1"/>
    <property type="molecule type" value="Genomic_DNA"/>
</dbReference>
<sequence length="783" mass="87019">MLANPQRNLHERHRQHRRQISTPSALEAAKAPSLPAQALHRYHAHRRGQSFDQRSLPMQRPQAMRDGTFTTNPSVTGPQQPPHMIGEQQHQIYMRAAQSSFSQLPMTMPMVPECQDLCEEDLRALTNRNLRDSQSSMAYATPNMIKLEGQNLDNRPMNTDFNLIQHHSKVSCNNPLDSQLLENGTWNLYSNDNLSPAFANQTNAVPANMRRLSMQSDAQIPQQPRTPKHPTNTHYVPITPATTPFKRSVDLAQYSDMQPTPTKGQNCSMPGSAQSSYMQRAKSLQGVAGTTFTQPKIEMPSPPHTASFEMDNFDTFDCQQGSSFEIPKSENFAQSQYASSSASSSFHSSPVLAAMPCPGDENERPDKLPIYPATPNRPSLRKSPSVRSSTSSASKAKLSPKNASIENLNLDDRVHASIKETGVTMDEIASFIHGPDPDDGKWVCLHPGCERRFGRKENIKSHVQTHLGDRQYKCDHCNKCFVRGHDLKRHAKIHTGDKPYECLCGNVFARHDALTRHRQRGMCIGGYKGIVRKTTKRGRPKKHRPETEEQQQKTSKTRQKLAEKFLASLESDTSRNSPPSEVFENMSLHAPSPATEMPVLNNPNYSLPPEVFTFTPPASPGGTHDHGTSPTYSERSVTPSTEDEMLPLSPSKGPLDKIIEEHGMPSLTNSDACPYTDACSNTHALSSPHTAPILTDSSQGSDLDIFISQAPSTGFGKHEFPDLADPDMATFPDYVNSSFEPGMDLFSGKGFSTGPPMSDDFFSFQFQVDEQPSDVMTREFLMD</sequence>
<accession>A0ACC3B5R3</accession>
<evidence type="ECO:0000313" key="1">
    <source>
        <dbReference type="EMBL" id="KAK1145586.1"/>
    </source>
</evidence>
<name>A0ACC3B5R3_9EURO</name>